<proteinExistence type="predicted"/>
<accession>A0A4C1Y0R8</accession>
<dbReference type="Proteomes" id="UP000299102">
    <property type="component" value="Unassembled WGS sequence"/>
</dbReference>
<gene>
    <name evidence="1" type="ORF">EVAR_38628_1</name>
</gene>
<keyword evidence="2" id="KW-1185">Reference proteome</keyword>
<organism evidence="1 2">
    <name type="scientific">Eumeta variegata</name>
    <name type="common">Bagworm moth</name>
    <name type="synonym">Eumeta japonica</name>
    <dbReference type="NCBI Taxonomy" id="151549"/>
    <lineage>
        <taxon>Eukaryota</taxon>
        <taxon>Metazoa</taxon>
        <taxon>Ecdysozoa</taxon>
        <taxon>Arthropoda</taxon>
        <taxon>Hexapoda</taxon>
        <taxon>Insecta</taxon>
        <taxon>Pterygota</taxon>
        <taxon>Neoptera</taxon>
        <taxon>Endopterygota</taxon>
        <taxon>Lepidoptera</taxon>
        <taxon>Glossata</taxon>
        <taxon>Ditrysia</taxon>
        <taxon>Tineoidea</taxon>
        <taxon>Psychidae</taxon>
        <taxon>Oiketicinae</taxon>
        <taxon>Eumeta</taxon>
    </lineage>
</organism>
<evidence type="ECO:0000313" key="1">
    <source>
        <dbReference type="EMBL" id="GBP68392.1"/>
    </source>
</evidence>
<evidence type="ECO:0000313" key="2">
    <source>
        <dbReference type="Proteomes" id="UP000299102"/>
    </source>
</evidence>
<name>A0A4C1Y0R8_EUMVA</name>
<protein>
    <submittedName>
        <fullName evidence="1">Uncharacterized protein</fullName>
    </submittedName>
</protein>
<dbReference type="AlphaFoldDB" id="A0A4C1Y0R8"/>
<dbReference type="EMBL" id="BGZK01001010">
    <property type="protein sequence ID" value="GBP68392.1"/>
    <property type="molecule type" value="Genomic_DNA"/>
</dbReference>
<comment type="caution">
    <text evidence="1">The sequence shown here is derived from an EMBL/GenBank/DDBJ whole genome shotgun (WGS) entry which is preliminary data.</text>
</comment>
<sequence length="125" mass="14418">MQRRATLRKEVPADKDKYWRRAGGDARAARVKSALYERRAHAHGSGASFALAEYRDNLYEEFNLLKSSLDVLVGSYKDTTATTAQKWHTSSFNKFQKKMPDELKMVGRQKEMLCKINESRITYPV</sequence>
<reference evidence="1 2" key="1">
    <citation type="journal article" date="2019" name="Commun. Biol.">
        <title>The bagworm genome reveals a unique fibroin gene that provides high tensile strength.</title>
        <authorList>
            <person name="Kono N."/>
            <person name="Nakamura H."/>
            <person name="Ohtoshi R."/>
            <person name="Tomita M."/>
            <person name="Numata K."/>
            <person name="Arakawa K."/>
        </authorList>
    </citation>
    <scope>NUCLEOTIDE SEQUENCE [LARGE SCALE GENOMIC DNA]</scope>
</reference>